<dbReference type="PANTHER" id="PTHR12585">
    <property type="entry name" value="SCC1 / RAD21 FAMILY MEMBER"/>
    <property type="match status" value="1"/>
</dbReference>
<comment type="caution">
    <text evidence="1">The sequence shown here is derived from an EMBL/GenBank/DDBJ whole genome shotgun (WGS) entry which is preliminary data.</text>
</comment>
<protein>
    <recommendedName>
        <fullName evidence="3">Rad21/Rec8-like protein C-terminal eukaryotic domain-containing protein</fullName>
    </recommendedName>
</protein>
<dbReference type="GO" id="GO:0030893">
    <property type="term" value="C:meiotic cohesin complex"/>
    <property type="evidence" value="ECO:0007669"/>
    <property type="project" value="TreeGrafter"/>
</dbReference>
<dbReference type="GO" id="GO:0051177">
    <property type="term" value="P:meiotic sister chromatid cohesion"/>
    <property type="evidence" value="ECO:0007669"/>
    <property type="project" value="TreeGrafter"/>
</dbReference>
<evidence type="ECO:0008006" key="3">
    <source>
        <dbReference type="Google" id="ProtNLM"/>
    </source>
</evidence>
<dbReference type="Proteomes" id="UP001075354">
    <property type="component" value="Chromosome 7"/>
</dbReference>
<organism evidence="1 2">
    <name type="scientific">Megalurothrips usitatus</name>
    <name type="common">bean blossom thrips</name>
    <dbReference type="NCBI Taxonomy" id="439358"/>
    <lineage>
        <taxon>Eukaryota</taxon>
        <taxon>Metazoa</taxon>
        <taxon>Ecdysozoa</taxon>
        <taxon>Arthropoda</taxon>
        <taxon>Hexapoda</taxon>
        <taxon>Insecta</taxon>
        <taxon>Pterygota</taxon>
        <taxon>Neoptera</taxon>
        <taxon>Paraneoptera</taxon>
        <taxon>Thysanoptera</taxon>
        <taxon>Terebrantia</taxon>
        <taxon>Thripoidea</taxon>
        <taxon>Thripidae</taxon>
        <taxon>Megalurothrips</taxon>
    </lineage>
</organism>
<dbReference type="EMBL" id="JAPTSV010000007">
    <property type="protein sequence ID" value="KAJ1526272.1"/>
    <property type="molecule type" value="Genomic_DNA"/>
</dbReference>
<keyword evidence="2" id="KW-1185">Reference proteome</keyword>
<sequence>MSDRSTVQRQSDYTPFQEGLLNDALLKSPRQFIPEHSFEFLPIQPEQASDLPPTHKPEQAAEGVVEPISVTEVQQGQLTAGIEPEQAAELVAEPVSVTEVQQGQIAAGTRVDVLRQPTADLDLSAESELSGVGESPKRMTRKRRRVFRDAVIQIPDQVMRQNIENYSSTQRSEWGRSDVLKMVFLNKWFNLRCMKQPGRSGSLNDALRSLYDRHLVTLSVINEPCYENVQEPERMEVGVENDRDLCNEADMPNQTDMVNDVSVPMVNESLPMTAPGPMLSFNEPRGHASVHVEVLNGADLTFGHNTDPILVDTMTPPMSKVPRLTDAQDVSEATLSFVPQQEDYRGTFHEENFALFEDPVMVFAADHEEEVQPQSLKRRSISPMLGGSPPKTIRNISLPEPHSSSMFTLQDAPRSDMPEVEISLFLDPIGLHTLNPRSPEVAHPGIPEGQTALSETTPPRGPEVLGLIPEISNEDQSALSSPPMSRDEVLSKVTTLSDGGRISIDDLCPVSTSRLKAASMFYDLLVLHKDKQVVLEQARESDDSVGPIHIRI</sequence>
<dbReference type="GO" id="GO:0003682">
    <property type="term" value="F:chromatin binding"/>
    <property type="evidence" value="ECO:0007669"/>
    <property type="project" value="TreeGrafter"/>
</dbReference>
<reference evidence="1" key="1">
    <citation type="submission" date="2022-12" db="EMBL/GenBank/DDBJ databases">
        <title>Chromosome-level genome assembly of the bean flower thrips Megalurothrips usitatus.</title>
        <authorList>
            <person name="Ma L."/>
            <person name="Liu Q."/>
            <person name="Li H."/>
            <person name="Cai W."/>
        </authorList>
    </citation>
    <scope>NUCLEOTIDE SEQUENCE</scope>
    <source>
        <strain evidence="1">Cailab_2022a</strain>
    </source>
</reference>
<proteinExistence type="predicted"/>
<gene>
    <name evidence="1" type="ORF">ONE63_009426</name>
</gene>
<name>A0AAV7XNP4_9NEOP</name>
<dbReference type="GO" id="GO:0006302">
    <property type="term" value="P:double-strand break repair"/>
    <property type="evidence" value="ECO:0007669"/>
    <property type="project" value="TreeGrafter"/>
</dbReference>
<dbReference type="InterPro" id="IPR039781">
    <property type="entry name" value="Rad21/Rec8-like"/>
</dbReference>
<accession>A0AAV7XNP4</accession>
<evidence type="ECO:0000313" key="1">
    <source>
        <dbReference type="EMBL" id="KAJ1526272.1"/>
    </source>
</evidence>
<dbReference type="PANTHER" id="PTHR12585:SF27">
    <property type="entry name" value="MEIOTIC RECOMBINATION PROTEIN REC8 HOMOLOG"/>
    <property type="match status" value="1"/>
</dbReference>
<dbReference type="AlphaFoldDB" id="A0AAV7XNP4"/>
<evidence type="ECO:0000313" key="2">
    <source>
        <dbReference type="Proteomes" id="UP001075354"/>
    </source>
</evidence>